<dbReference type="InterPro" id="IPR036388">
    <property type="entry name" value="WH-like_DNA-bd_sf"/>
</dbReference>
<dbReference type="GO" id="GO:0003700">
    <property type="term" value="F:DNA-binding transcription factor activity"/>
    <property type="evidence" value="ECO:0007669"/>
    <property type="project" value="InterPro"/>
</dbReference>
<organism evidence="6 7">
    <name type="scientific">Schinkia azotoformans LMG 9581</name>
    <dbReference type="NCBI Taxonomy" id="1131731"/>
    <lineage>
        <taxon>Bacteria</taxon>
        <taxon>Bacillati</taxon>
        <taxon>Bacillota</taxon>
        <taxon>Bacilli</taxon>
        <taxon>Bacillales</taxon>
        <taxon>Bacillaceae</taxon>
        <taxon>Calidifontibacillus/Schinkia group</taxon>
        <taxon>Schinkia</taxon>
    </lineage>
</organism>
<evidence type="ECO:0000256" key="4">
    <source>
        <dbReference type="ARBA" id="ARBA00023163"/>
    </source>
</evidence>
<dbReference type="NCBIfam" id="NF040786">
    <property type="entry name" value="LysR_Sec_metab"/>
    <property type="match status" value="1"/>
</dbReference>
<comment type="similarity">
    <text evidence="1">Belongs to the LysR transcriptional regulatory family.</text>
</comment>
<dbReference type="Pfam" id="PF00126">
    <property type="entry name" value="HTH_1"/>
    <property type="match status" value="1"/>
</dbReference>
<evidence type="ECO:0000256" key="3">
    <source>
        <dbReference type="ARBA" id="ARBA00023125"/>
    </source>
</evidence>
<evidence type="ECO:0000313" key="7">
    <source>
        <dbReference type="Proteomes" id="UP000006315"/>
    </source>
</evidence>
<keyword evidence="3" id="KW-0238">DNA-binding</keyword>
<dbReference type="EMBL" id="AJLR01000042">
    <property type="protein sequence ID" value="EKN68134.1"/>
    <property type="molecule type" value="Genomic_DNA"/>
</dbReference>
<reference evidence="6 7" key="1">
    <citation type="journal article" date="2012" name="Front. Microbiol.">
        <title>Redundancy and modularity in membrane-associated dissimilatory nitrate reduction in Bacillus.</title>
        <authorList>
            <person name="Heylen K."/>
            <person name="Keltjens J."/>
        </authorList>
    </citation>
    <scope>NUCLEOTIDE SEQUENCE [LARGE SCALE GENOMIC DNA]</scope>
    <source>
        <strain evidence="6 7">LMG 9581</strain>
    </source>
</reference>
<dbReference type="Pfam" id="PF03466">
    <property type="entry name" value="LysR_substrate"/>
    <property type="match status" value="1"/>
</dbReference>
<dbReference type="SUPFAM" id="SSF53850">
    <property type="entry name" value="Periplasmic binding protein-like II"/>
    <property type="match status" value="1"/>
</dbReference>
<comment type="caution">
    <text evidence="6">The sequence shown here is derived from an EMBL/GenBank/DDBJ whole genome shotgun (WGS) entry which is preliminary data.</text>
</comment>
<dbReference type="GeneID" id="89469755"/>
<dbReference type="PROSITE" id="PS50931">
    <property type="entry name" value="HTH_LYSR"/>
    <property type="match status" value="1"/>
</dbReference>
<sequence>MNLNHLKAFEKLIQVKSFQEAARQLSVSQPAITLRIQALEEHFKTKLVKRTGEGVQLTSQGEVIYKRVKEILKLWEDLEVQFLGGEPVGKLVIGASTIPSEYILPKIIKNFKSTYPDVDFSMRISGSKDVVDWLKNRLVDIAITGEPMTTPLLYSRPIVSEKLSIIAPLEFIEEDIKQFRDLFDVEWILREKNSDTRSSLEKTIGTLGFSTELMKIVGELGSTEAVIAAVEAGLGITVVSSYAAERAAQSGRVKIINLKDFQVTRNFYFSCLEENKNLPVISAFLGFIEDSYKDHN</sequence>
<dbReference type="Gene3D" id="3.40.190.10">
    <property type="entry name" value="Periplasmic binding protein-like II"/>
    <property type="match status" value="2"/>
</dbReference>
<dbReference type="Proteomes" id="UP000006315">
    <property type="component" value="Unassembled WGS sequence"/>
</dbReference>
<dbReference type="InterPro" id="IPR036390">
    <property type="entry name" value="WH_DNA-bd_sf"/>
</dbReference>
<evidence type="ECO:0000256" key="1">
    <source>
        <dbReference type="ARBA" id="ARBA00009437"/>
    </source>
</evidence>
<dbReference type="PATRIC" id="fig|1131731.3.peg.1354"/>
<evidence type="ECO:0000313" key="6">
    <source>
        <dbReference type="EMBL" id="EKN68134.1"/>
    </source>
</evidence>
<dbReference type="InterPro" id="IPR000847">
    <property type="entry name" value="LysR_HTH_N"/>
</dbReference>
<evidence type="ECO:0000259" key="5">
    <source>
        <dbReference type="PROSITE" id="PS50931"/>
    </source>
</evidence>
<dbReference type="Gene3D" id="1.10.10.10">
    <property type="entry name" value="Winged helix-like DNA-binding domain superfamily/Winged helix DNA-binding domain"/>
    <property type="match status" value="1"/>
</dbReference>
<evidence type="ECO:0000256" key="2">
    <source>
        <dbReference type="ARBA" id="ARBA00023015"/>
    </source>
</evidence>
<dbReference type="AlphaFoldDB" id="K6DIK6"/>
<dbReference type="InterPro" id="IPR047788">
    <property type="entry name" value="LysR-like_Sec_metab"/>
</dbReference>
<keyword evidence="7" id="KW-1185">Reference proteome</keyword>
<dbReference type="SUPFAM" id="SSF46785">
    <property type="entry name" value="Winged helix' DNA-binding domain"/>
    <property type="match status" value="1"/>
</dbReference>
<name>K6DIK6_SCHAZ</name>
<dbReference type="InterPro" id="IPR005119">
    <property type="entry name" value="LysR_subst-bd"/>
</dbReference>
<keyword evidence="4" id="KW-0804">Transcription</keyword>
<feature type="domain" description="HTH lysR-type" evidence="5">
    <location>
        <begin position="1"/>
        <end position="58"/>
    </location>
</feature>
<gene>
    <name evidence="6" type="ORF">BAZO_06459</name>
</gene>
<dbReference type="FunFam" id="1.10.10.10:FF:000001">
    <property type="entry name" value="LysR family transcriptional regulator"/>
    <property type="match status" value="1"/>
</dbReference>
<dbReference type="PANTHER" id="PTHR30126">
    <property type="entry name" value="HTH-TYPE TRANSCRIPTIONAL REGULATOR"/>
    <property type="match status" value="1"/>
</dbReference>
<protein>
    <submittedName>
        <fullName evidence="6">LysR family transcriptional regulator</fullName>
    </submittedName>
</protein>
<accession>K6DIK6</accession>
<dbReference type="STRING" id="1131731.BAZO_06459"/>
<dbReference type="PRINTS" id="PR00039">
    <property type="entry name" value="HTHLYSR"/>
</dbReference>
<dbReference type="RefSeq" id="WP_003330513.1">
    <property type="nucleotide sequence ID" value="NZ_AJLR01000042.1"/>
</dbReference>
<dbReference type="PANTHER" id="PTHR30126:SF40">
    <property type="entry name" value="HTH-TYPE TRANSCRIPTIONAL REGULATOR GLTR"/>
    <property type="match status" value="1"/>
</dbReference>
<proteinExistence type="inferred from homology"/>
<dbReference type="GO" id="GO:0000976">
    <property type="term" value="F:transcription cis-regulatory region binding"/>
    <property type="evidence" value="ECO:0007669"/>
    <property type="project" value="TreeGrafter"/>
</dbReference>
<keyword evidence="2" id="KW-0805">Transcription regulation</keyword>